<feature type="transmembrane region" description="Helical" evidence="2">
    <location>
        <begin position="116"/>
        <end position="142"/>
    </location>
</feature>
<feature type="compositionally biased region" description="Pro residues" evidence="1">
    <location>
        <begin position="15"/>
        <end position="37"/>
    </location>
</feature>
<sequence length="149" mass="15398">MNAPGYAESAQVPQVPAPSPAMPAPSPAMPAPTPVAPQQPQTAPQPQFGAPQFTYTPTTPTLEARNVPSTGPLVLALLGLFLIGLFGSIPAWAWSASAIKNARSASLPESSYQKALMARSLGIAGTIIHSCLVVFLIIYAIITISHAIG</sequence>
<dbReference type="EMBL" id="CACRSM010000002">
    <property type="protein sequence ID" value="VYS86516.1"/>
    <property type="molecule type" value="Genomic_DNA"/>
</dbReference>
<keyword evidence="2" id="KW-0472">Membrane</keyword>
<accession>A0A6N2S0B1</accession>
<evidence type="ECO:0000256" key="2">
    <source>
        <dbReference type="SAM" id="Phobius"/>
    </source>
</evidence>
<keyword evidence="2" id="KW-1133">Transmembrane helix</keyword>
<proteinExistence type="predicted"/>
<feature type="transmembrane region" description="Helical" evidence="2">
    <location>
        <begin position="73"/>
        <end position="95"/>
    </location>
</feature>
<feature type="region of interest" description="Disordered" evidence="1">
    <location>
        <begin position="1"/>
        <end position="55"/>
    </location>
</feature>
<evidence type="ECO:0000256" key="1">
    <source>
        <dbReference type="SAM" id="MobiDB-lite"/>
    </source>
</evidence>
<gene>
    <name evidence="3" type="ORF">AOLFYP35_00612</name>
</gene>
<evidence type="ECO:0008006" key="4">
    <source>
        <dbReference type="Google" id="ProtNLM"/>
    </source>
</evidence>
<evidence type="ECO:0000313" key="3">
    <source>
        <dbReference type="EMBL" id="VYS86516.1"/>
    </source>
</evidence>
<organism evidence="3">
    <name type="scientific">Schaalia odontolytica</name>
    <dbReference type="NCBI Taxonomy" id="1660"/>
    <lineage>
        <taxon>Bacteria</taxon>
        <taxon>Bacillati</taxon>
        <taxon>Actinomycetota</taxon>
        <taxon>Actinomycetes</taxon>
        <taxon>Actinomycetales</taxon>
        <taxon>Actinomycetaceae</taxon>
        <taxon>Schaalia</taxon>
    </lineage>
</organism>
<protein>
    <recommendedName>
        <fullName evidence="4">DUF4190 domain-containing protein</fullName>
    </recommendedName>
</protein>
<name>A0A6N2S0B1_9ACTO</name>
<reference evidence="3" key="1">
    <citation type="submission" date="2019-11" db="EMBL/GenBank/DDBJ databases">
        <authorList>
            <person name="Feng L."/>
        </authorList>
    </citation>
    <scope>NUCLEOTIDE SEQUENCE</scope>
    <source>
        <strain evidence="3">AodontolyticusLFYP35</strain>
    </source>
</reference>
<keyword evidence="2" id="KW-0812">Transmembrane</keyword>
<dbReference type="AlphaFoldDB" id="A0A6N2S0B1"/>
<feature type="compositionally biased region" description="Low complexity" evidence="1">
    <location>
        <begin position="38"/>
        <end position="47"/>
    </location>
</feature>